<feature type="repeat" description="WD" evidence="3">
    <location>
        <begin position="982"/>
        <end position="1023"/>
    </location>
</feature>
<dbReference type="PANTHER" id="PTHR19848">
    <property type="entry name" value="WD40 REPEAT PROTEIN"/>
    <property type="match status" value="1"/>
</dbReference>
<comment type="caution">
    <text evidence="5">The sequence shown here is derived from an EMBL/GenBank/DDBJ whole genome shotgun (WGS) entry which is preliminary data.</text>
</comment>
<dbReference type="PROSITE" id="PS00678">
    <property type="entry name" value="WD_REPEATS_1"/>
    <property type="match status" value="4"/>
</dbReference>
<feature type="repeat" description="WD" evidence="3">
    <location>
        <begin position="660"/>
        <end position="691"/>
    </location>
</feature>
<dbReference type="PANTHER" id="PTHR19848:SF8">
    <property type="entry name" value="F-BOX AND WD REPEAT DOMAIN CONTAINING 7"/>
    <property type="match status" value="1"/>
</dbReference>
<evidence type="ECO:0000313" key="6">
    <source>
        <dbReference type="Proteomes" id="UP000624244"/>
    </source>
</evidence>
<keyword evidence="2" id="KW-0677">Repeat</keyword>
<feature type="repeat" description="WD" evidence="3">
    <location>
        <begin position="691"/>
        <end position="726"/>
    </location>
</feature>
<organism evidence="5 6">
    <name type="scientific">Cochliobolus sativus</name>
    <name type="common">Common root rot and spot blotch fungus</name>
    <name type="synonym">Bipolaris sorokiniana</name>
    <dbReference type="NCBI Taxonomy" id="45130"/>
    <lineage>
        <taxon>Eukaryota</taxon>
        <taxon>Fungi</taxon>
        <taxon>Dikarya</taxon>
        <taxon>Ascomycota</taxon>
        <taxon>Pezizomycotina</taxon>
        <taxon>Dothideomycetes</taxon>
        <taxon>Pleosporomycetidae</taxon>
        <taxon>Pleosporales</taxon>
        <taxon>Pleosporineae</taxon>
        <taxon>Pleosporaceae</taxon>
        <taxon>Bipolaris</taxon>
    </lineage>
</organism>
<dbReference type="PROSITE" id="PS50294">
    <property type="entry name" value="WD_REPEATS_REGION"/>
    <property type="match status" value="4"/>
</dbReference>
<proteinExistence type="predicted"/>
<feature type="repeat" description="WD" evidence="3">
    <location>
        <begin position="776"/>
        <end position="817"/>
    </location>
</feature>
<accession>A0A8H6DT29</accession>
<dbReference type="PRINTS" id="PR00320">
    <property type="entry name" value="GPROTEINBRPT"/>
</dbReference>
<feature type="domain" description="Nephrocystin 3-like N-terminal" evidence="4">
    <location>
        <begin position="67"/>
        <end position="218"/>
    </location>
</feature>
<evidence type="ECO:0000313" key="5">
    <source>
        <dbReference type="EMBL" id="KAF5846989.1"/>
    </source>
</evidence>
<dbReference type="Pfam" id="PF00400">
    <property type="entry name" value="WD40"/>
    <property type="match status" value="7"/>
</dbReference>
<dbReference type="Pfam" id="PF24883">
    <property type="entry name" value="NPHP3_N"/>
    <property type="match status" value="1"/>
</dbReference>
<reference evidence="5" key="1">
    <citation type="submission" date="2019-11" db="EMBL/GenBank/DDBJ databases">
        <title>Bipolaris sorokiniana Genome sequencing.</title>
        <authorList>
            <person name="Wang H."/>
        </authorList>
    </citation>
    <scope>NUCLEOTIDE SEQUENCE</scope>
</reference>
<protein>
    <recommendedName>
        <fullName evidence="4">Nephrocystin 3-like N-terminal domain-containing protein</fullName>
    </recommendedName>
</protein>
<feature type="repeat" description="WD" evidence="3">
    <location>
        <begin position="818"/>
        <end position="861"/>
    </location>
</feature>
<dbReference type="AlphaFoldDB" id="A0A8H6DT29"/>
<sequence>MTSTTSNIQFGDAVSSVQANNINGDVHIGRHENTLDRLPCAEDAPFNSYARQHEHGCLSDTRVDLLQEIHSWADGQDERCIFWLSGLAGTGKSTVARTVAHSYYTNQRLAASFFFSRGGGDVSHAGMFVTSIAVQLADNVPASRCHIRDAIAERSGIARQSFRDQWHHLILYPLSKLREATSYILVVDALDECDKRQQYPNHRAAASRVRLCVLLTSRPEVPIRHGFGQMADSKHKDVVLHRLSPLVVDHDIGIFLEHWLRIIAKDCYYEDCWPGAETIKQLVQSVCGLFIWAATAFRFIQEGGQFAKNRLRIVLKDSAVTDNSSEDSTSSEDSGTYNQREILPEKQLDSIYLTVLKRPVRQYTKYERKKWYTLMKEILGAIVLLYSPLSATSLSRLLLRSIEEVYRTLHELHSILDVPQHSTYHIRLHHPSFRDFLLNKDRCRDTNLWVDERQAHTALADKCIQLLSSLLKQDICGIGNFGARAAKMERKQLEHCILPEMHDIQLRDNDKHYLHWLEALSWMGKVSKGIFAISSLESIALDGDCPDLYAFIHDMKRFALYSRLPIELAPLQVYSSALVFTPMNSIVKKHFADQLTQWIKNNEWSAYLQTLEGHDNSIFSLVFSRDSTRLASVSNYKKAKIWDVRSGKCLQTFRVYNDLVAFSHDLTRLASVLQDNTIMIWDTSSGACLHTLGGHGNVSSIAFSHDSMQLASASRDGTIEIWDASSCVCLHRSEIYNNDFIVKAFSHDLMHLALVSNSTSVIKVWDASSGTCLQTLNSDCKYVFSIAFSQNFAWLASALRSNTVKIWDISSGACLHTLNGPNADAISVAFSHNSMRLASASASDDRVIKIWDTSNGACLQTYKGHSRAIKSVAFSYNSMQIASASRDKTIKIWDTSGSACLWKHEDHKDNVSSMTFLQDPMQHILDTTHCRCVRFDFVDSRTKRYASHPLVTLHSLTWTARGLSNNTIEIQDKKSNACLKTLKGHRDSIQELVLSHDSTRLASTSKDNTVKIWDISSGTCLQTLEHDDSDISEVFLFNNSTLLVSTLVDSTTSIWDTKSGTRLQILKTCSLFFLPRILDLLYPEGTLTQKTTHCSINIAADHTWITRHDEEWLWLPAEHRPGHFVI</sequence>
<evidence type="ECO:0000256" key="1">
    <source>
        <dbReference type="ARBA" id="ARBA00022574"/>
    </source>
</evidence>
<dbReference type="InterPro" id="IPR036322">
    <property type="entry name" value="WD40_repeat_dom_sf"/>
</dbReference>
<keyword evidence="1 3" id="KW-0853">WD repeat</keyword>
<evidence type="ECO:0000256" key="3">
    <source>
        <dbReference type="PROSITE-ProRule" id="PRU00221"/>
    </source>
</evidence>
<dbReference type="InterPro" id="IPR027417">
    <property type="entry name" value="P-loop_NTPase"/>
</dbReference>
<dbReference type="CDD" id="cd00200">
    <property type="entry name" value="WD40"/>
    <property type="match status" value="2"/>
</dbReference>
<dbReference type="SUPFAM" id="SSF52540">
    <property type="entry name" value="P-loop containing nucleoside triphosphate hydrolases"/>
    <property type="match status" value="1"/>
</dbReference>
<dbReference type="SUPFAM" id="SSF50978">
    <property type="entry name" value="WD40 repeat-like"/>
    <property type="match status" value="2"/>
</dbReference>
<dbReference type="Proteomes" id="UP000624244">
    <property type="component" value="Unassembled WGS sequence"/>
</dbReference>
<gene>
    <name evidence="5" type="ORF">GGP41_003236</name>
</gene>
<dbReference type="InterPro" id="IPR056884">
    <property type="entry name" value="NPHP3-like_N"/>
</dbReference>
<evidence type="ECO:0000259" key="4">
    <source>
        <dbReference type="Pfam" id="PF24883"/>
    </source>
</evidence>
<feature type="repeat" description="WD" evidence="3">
    <location>
        <begin position="611"/>
        <end position="652"/>
    </location>
</feature>
<dbReference type="EMBL" id="WNKQ01000014">
    <property type="protein sequence ID" value="KAF5846989.1"/>
    <property type="molecule type" value="Genomic_DNA"/>
</dbReference>
<dbReference type="InterPro" id="IPR015943">
    <property type="entry name" value="WD40/YVTN_repeat-like_dom_sf"/>
</dbReference>
<name>A0A8H6DT29_COCSA</name>
<evidence type="ECO:0000256" key="2">
    <source>
        <dbReference type="ARBA" id="ARBA00022737"/>
    </source>
</evidence>
<dbReference type="InterPro" id="IPR020472">
    <property type="entry name" value="WD40_PAC1"/>
</dbReference>
<dbReference type="PROSITE" id="PS50082">
    <property type="entry name" value="WD_REPEATS_2"/>
    <property type="match status" value="8"/>
</dbReference>
<dbReference type="Gene3D" id="2.130.10.10">
    <property type="entry name" value="YVTN repeat-like/Quinoprotein amine dehydrogenase"/>
    <property type="match status" value="4"/>
</dbReference>
<feature type="repeat" description="WD" evidence="3">
    <location>
        <begin position="862"/>
        <end position="894"/>
    </location>
</feature>
<dbReference type="InterPro" id="IPR019775">
    <property type="entry name" value="WD40_repeat_CS"/>
</dbReference>
<dbReference type="SMART" id="SM00320">
    <property type="entry name" value="WD40"/>
    <property type="match status" value="8"/>
</dbReference>
<feature type="repeat" description="WD" evidence="3">
    <location>
        <begin position="1024"/>
        <end position="1065"/>
    </location>
</feature>
<dbReference type="InterPro" id="IPR001680">
    <property type="entry name" value="WD40_rpt"/>
</dbReference>
<dbReference type="Gene3D" id="3.40.50.300">
    <property type="entry name" value="P-loop containing nucleotide triphosphate hydrolases"/>
    <property type="match status" value="1"/>
</dbReference>